<protein>
    <submittedName>
        <fullName evidence="5">DUF1740-domain-containing protein</fullName>
    </submittedName>
</protein>
<keyword evidence="3" id="KW-0539">Nucleus</keyword>
<comment type="subcellular location">
    <subcellularLocation>
        <location evidence="1">Nucleus</location>
    </subcellularLocation>
</comment>
<reference evidence="5" key="1">
    <citation type="journal article" date="2020" name="Stud. Mycol.">
        <title>101 Dothideomycetes genomes: a test case for predicting lifestyles and emergence of pathogens.</title>
        <authorList>
            <person name="Haridas S."/>
            <person name="Albert R."/>
            <person name="Binder M."/>
            <person name="Bloem J."/>
            <person name="Labutti K."/>
            <person name="Salamov A."/>
            <person name="Andreopoulos B."/>
            <person name="Baker S."/>
            <person name="Barry K."/>
            <person name="Bills G."/>
            <person name="Bluhm B."/>
            <person name="Cannon C."/>
            <person name="Castanera R."/>
            <person name="Culley D."/>
            <person name="Daum C."/>
            <person name="Ezra D."/>
            <person name="Gonzalez J."/>
            <person name="Henrissat B."/>
            <person name="Kuo A."/>
            <person name="Liang C."/>
            <person name="Lipzen A."/>
            <person name="Lutzoni F."/>
            <person name="Magnuson J."/>
            <person name="Mondo S."/>
            <person name="Nolan M."/>
            <person name="Ohm R."/>
            <person name="Pangilinan J."/>
            <person name="Park H.-J."/>
            <person name="Ramirez L."/>
            <person name="Alfaro M."/>
            <person name="Sun H."/>
            <person name="Tritt A."/>
            <person name="Yoshinaga Y."/>
            <person name="Zwiers L.-H."/>
            <person name="Turgeon B."/>
            <person name="Goodwin S."/>
            <person name="Spatafora J."/>
            <person name="Crous P."/>
            <person name="Grigoriev I."/>
        </authorList>
    </citation>
    <scope>NUCLEOTIDE SEQUENCE</scope>
    <source>
        <strain evidence="5">CBS 473.64</strain>
    </source>
</reference>
<name>A0A6A6S2K6_9PLEO</name>
<feature type="compositionally biased region" description="Basic and acidic residues" evidence="4">
    <location>
        <begin position="48"/>
        <end position="66"/>
    </location>
</feature>
<dbReference type="OrthoDB" id="297219at2759"/>
<feature type="region of interest" description="Disordered" evidence="4">
    <location>
        <begin position="935"/>
        <end position="957"/>
    </location>
</feature>
<dbReference type="GO" id="GO:0031048">
    <property type="term" value="P:regulatory ncRNA-mediated heterochromatin formation"/>
    <property type="evidence" value="ECO:0007669"/>
    <property type="project" value="TreeGrafter"/>
</dbReference>
<dbReference type="Pfam" id="PF08424">
    <property type="entry name" value="NRDE-2"/>
    <property type="match status" value="1"/>
</dbReference>
<comment type="similarity">
    <text evidence="2">Belongs to the NRDE2 family.</text>
</comment>
<evidence type="ECO:0000256" key="3">
    <source>
        <dbReference type="ARBA" id="ARBA00023242"/>
    </source>
</evidence>
<organism evidence="5 6">
    <name type="scientific">Massarina eburnea CBS 473.64</name>
    <dbReference type="NCBI Taxonomy" id="1395130"/>
    <lineage>
        <taxon>Eukaryota</taxon>
        <taxon>Fungi</taxon>
        <taxon>Dikarya</taxon>
        <taxon>Ascomycota</taxon>
        <taxon>Pezizomycotina</taxon>
        <taxon>Dothideomycetes</taxon>
        <taxon>Pleosporomycetidae</taxon>
        <taxon>Pleosporales</taxon>
        <taxon>Massarineae</taxon>
        <taxon>Massarinaceae</taxon>
        <taxon>Massarina</taxon>
    </lineage>
</organism>
<feature type="compositionally biased region" description="Basic residues" evidence="4">
    <location>
        <begin position="941"/>
        <end position="956"/>
    </location>
</feature>
<dbReference type="InterPro" id="IPR013633">
    <property type="entry name" value="NRDE-2"/>
</dbReference>
<proteinExistence type="inferred from homology"/>
<evidence type="ECO:0000313" key="6">
    <source>
        <dbReference type="Proteomes" id="UP000799753"/>
    </source>
</evidence>
<dbReference type="GO" id="GO:1902369">
    <property type="term" value="P:negative regulation of RNA catabolic process"/>
    <property type="evidence" value="ECO:0007669"/>
    <property type="project" value="TreeGrafter"/>
</dbReference>
<accession>A0A6A6S2K6</accession>
<evidence type="ECO:0000313" key="5">
    <source>
        <dbReference type="EMBL" id="KAF2641790.1"/>
    </source>
</evidence>
<evidence type="ECO:0000256" key="4">
    <source>
        <dbReference type="SAM" id="MobiDB-lite"/>
    </source>
</evidence>
<dbReference type="Gene3D" id="1.25.40.10">
    <property type="entry name" value="Tetratricopeptide repeat domain"/>
    <property type="match status" value="1"/>
</dbReference>
<dbReference type="PANTHER" id="PTHR13471">
    <property type="entry name" value="TETRATRICOPEPTIDE-LIKE HELICAL"/>
    <property type="match status" value="1"/>
</dbReference>
<dbReference type="EMBL" id="MU006782">
    <property type="protein sequence ID" value="KAF2641790.1"/>
    <property type="molecule type" value="Genomic_DNA"/>
</dbReference>
<feature type="compositionally biased region" description="Basic and acidic residues" evidence="4">
    <location>
        <begin position="14"/>
        <end position="40"/>
    </location>
</feature>
<feature type="region of interest" description="Disordered" evidence="4">
    <location>
        <begin position="1"/>
        <end position="78"/>
    </location>
</feature>
<evidence type="ECO:0000256" key="2">
    <source>
        <dbReference type="ARBA" id="ARBA00009265"/>
    </source>
</evidence>
<dbReference type="InterPro" id="IPR011990">
    <property type="entry name" value="TPR-like_helical_dom_sf"/>
</dbReference>
<dbReference type="PANTHER" id="PTHR13471:SF0">
    <property type="entry name" value="NUCLEAR EXOSOME REGULATOR NRDE2"/>
    <property type="match status" value="1"/>
</dbReference>
<dbReference type="Proteomes" id="UP000799753">
    <property type="component" value="Unassembled WGS sequence"/>
</dbReference>
<dbReference type="AlphaFoldDB" id="A0A6A6S2K6"/>
<evidence type="ECO:0000256" key="1">
    <source>
        <dbReference type="ARBA" id="ARBA00004123"/>
    </source>
</evidence>
<sequence>MASNIPTFASFRPKPKDPAQPDKEPTRPDRPDKSHTISREKKSRGKARPKETSRHQLDSQSREHDAAPSNVFFSDRRGDRDIEKYGTFNKYDIPAYRAYGYGHVLGLSRDWKIDRDRSTDTEVVIMPPRGRRPKRLLADKHPSRDNTRAIKFIKVAKTEDDPGADFIALSATGKRKHEDDEQDEWDDYRRLDRDALATKPSDPDAEYESETVDSTYPEVTQRNAALVRRTREHPEDLDAWLHLIHHQEEMMKIERSSSELTSSDKQNLADIRISAYEQALKKMSRDGASQVKLYSGLMKEASRSWDEGRLAKKWSEILAVFPYTEELWTQYLDFAQSSFTGFRYETCRATFSECFKKLQQGPAGEHAKFILHVLLRLTMMTQQAGYQELALATWQALLEFHLLEPKSSPAKSLGEKLRSFEEFWDSEAARIGEEGASGWANFNEDIVPPALGPDPSEAPATSAAVTDEFCEREVDNMHKLRYPGRTTDEIGEDDPFHTVLFSDVEHFLRLLPPDTNTTFIVDVFLCFCGLPRTIQQNNNPSQYQLDPFLQSTFVVSPSDEKNPDTFAQIFQNYSSTPIQHRQMTTELLFNQAFPSNPDIINTTFVRRVLKSLTADDSADESLGEYLLAFESNYFPHEAHKTAKKLLKARPTSLRLYNAYALAESKRGNSLKADQVFSAALSMQKGGMPFSTPGSLELFSNWMWNALRQGQNEEALSRLVCPTGQIPAATNPEQAAILRTRTVLAELSERSLLGDDTFTAVMSTSLSALLAYLSSGEKPESALSTYGNLTKWFTDRQLSQSPAAELHAQAIARFLAHHATHARIVKPSLLRTSLEPLIACFPNNTILLSLYATNEARFSIDDRVRDMMHRNILANPTERSIISWTFLIHYETLRGSIVGSTSHSIRALYFKAEDDIGAHCPALWKQHVLFEMAEARKESAKRPSKKPRKDEKKRKERNRVEEAYRRVREVFLRGVTCLPWCKDFMMLAFTHLGDEFLGEEERRKVYNAMVEKELRLYVELEDGEEY</sequence>
<gene>
    <name evidence="5" type="ORF">P280DRAFT_468318</name>
</gene>
<feature type="compositionally biased region" description="Basic and acidic residues" evidence="4">
    <location>
        <begin position="187"/>
        <end position="196"/>
    </location>
</feature>
<feature type="region of interest" description="Disordered" evidence="4">
    <location>
        <begin position="171"/>
        <end position="211"/>
    </location>
</feature>
<dbReference type="GO" id="GO:0071013">
    <property type="term" value="C:catalytic step 2 spliceosome"/>
    <property type="evidence" value="ECO:0007669"/>
    <property type="project" value="TreeGrafter"/>
</dbReference>
<keyword evidence="6" id="KW-1185">Reference proteome</keyword>
<dbReference type="SUPFAM" id="SSF48452">
    <property type="entry name" value="TPR-like"/>
    <property type="match status" value="1"/>
</dbReference>